<name>A0ACB7P6I5_9PEZI</name>
<dbReference type="Proteomes" id="UP000724584">
    <property type="component" value="Unassembled WGS sequence"/>
</dbReference>
<evidence type="ECO:0000313" key="1">
    <source>
        <dbReference type="EMBL" id="KAH6631801.1"/>
    </source>
</evidence>
<proteinExistence type="predicted"/>
<protein>
    <submittedName>
        <fullName evidence="1">Uncharacterized protein</fullName>
    </submittedName>
</protein>
<gene>
    <name evidence="1" type="ORF">F5144DRAFT_572227</name>
</gene>
<evidence type="ECO:0000313" key="2">
    <source>
        <dbReference type="Proteomes" id="UP000724584"/>
    </source>
</evidence>
<organism evidence="1 2">
    <name type="scientific">Chaetomium tenue</name>
    <dbReference type="NCBI Taxonomy" id="1854479"/>
    <lineage>
        <taxon>Eukaryota</taxon>
        <taxon>Fungi</taxon>
        <taxon>Dikarya</taxon>
        <taxon>Ascomycota</taxon>
        <taxon>Pezizomycotina</taxon>
        <taxon>Sordariomycetes</taxon>
        <taxon>Sordariomycetidae</taxon>
        <taxon>Sordariales</taxon>
        <taxon>Chaetomiaceae</taxon>
        <taxon>Chaetomium</taxon>
    </lineage>
</organism>
<comment type="caution">
    <text evidence="1">The sequence shown here is derived from an EMBL/GenBank/DDBJ whole genome shotgun (WGS) entry which is preliminary data.</text>
</comment>
<accession>A0ACB7P6I5</accession>
<dbReference type="EMBL" id="JAGIZQ010000004">
    <property type="protein sequence ID" value="KAH6631801.1"/>
    <property type="molecule type" value="Genomic_DNA"/>
</dbReference>
<reference evidence="1 2" key="1">
    <citation type="journal article" date="2021" name="Nat. Commun.">
        <title>Genetic determinants of endophytism in the Arabidopsis root mycobiome.</title>
        <authorList>
            <person name="Mesny F."/>
            <person name="Miyauchi S."/>
            <person name="Thiergart T."/>
            <person name="Pickel B."/>
            <person name="Atanasova L."/>
            <person name="Karlsson M."/>
            <person name="Huettel B."/>
            <person name="Barry K.W."/>
            <person name="Haridas S."/>
            <person name="Chen C."/>
            <person name="Bauer D."/>
            <person name="Andreopoulos W."/>
            <person name="Pangilinan J."/>
            <person name="LaButti K."/>
            <person name="Riley R."/>
            <person name="Lipzen A."/>
            <person name="Clum A."/>
            <person name="Drula E."/>
            <person name="Henrissat B."/>
            <person name="Kohler A."/>
            <person name="Grigoriev I.V."/>
            <person name="Martin F.M."/>
            <person name="Hacquard S."/>
        </authorList>
    </citation>
    <scope>NUCLEOTIDE SEQUENCE [LARGE SCALE GENOMIC DNA]</scope>
    <source>
        <strain evidence="1 2">MPI-SDFR-AT-0079</strain>
    </source>
</reference>
<keyword evidence="2" id="KW-1185">Reference proteome</keyword>
<sequence>MDGSTVPPRGPAIDASSAFILLITIFAFFLPILLYFPPVPPSKRDALLETHTQVGLGPSESGLKGHHSKDNNNNNNNSSNNDNSTPTIRSLFIYPLKSCRGIEVRQSKVLPTGLEFDRIYTFAQLKSPFPLALPPTCKDHDQDNHPEKEAHTWHFITQRQFPLLATIQVDLFLPDPLKTRIGTAPSTSAPFLLIRFPWRERGLRGLLAWAGAKLTRGWRAQPEREFVLPVAYPSAEEIAARGYGEGEEVVVWRDRVRALEMGVEVPEELALYLGVSNRLGLFRVDPGRLREVYRCAPGRGEVGYQPVTGFQDAYPLHLLNLTSVRDFETKIEKDEGLRELDPRRFRANIIVDGDESPYDEETWKKIRLNPGPSSKRDASEFHVSCRTVRCKLPNVDQDTGSRHPVQPDKALRKFREVDEGAKHMGCLGMQVTPLFSKTSSSEDMESWVEVGMSVEVLERGEHVYIPQ</sequence>